<protein>
    <recommendedName>
        <fullName evidence="3">MxaH protein</fullName>
    </recommendedName>
</protein>
<dbReference type="STRING" id="51670.SAMN04488557_2192"/>
<sequence>MNSQSSFLRIACFVTAALLSACSEEQQRQEGGEKRSGIVKADEAGWLARQDEIQPVDWLIARQGKSGAKLASEEAHRLRNSLAEASKRFKDSPRMIANRAVQLEQMIKEQGGDETAVMLIAELTRAIAPGHIESFGAAAHQYYNMRKAGFTSERAFDELSKRYGEGG</sequence>
<keyword evidence="2" id="KW-1185">Reference proteome</keyword>
<proteinExistence type="predicted"/>
<evidence type="ECO:0008006" key="3">
    <source>
        <dbReference type="Google" id="ProtNLM"/>
    </source>
</evidence>
<evidence type="ECO:0000313" key="1">
    <source>
        <dbReference type="EMBL" id="SFV34031.1"/>
    </source>
</evidence>
<evidence type="ECO:0000313" key="2">
    <source>
        <dbReference type="Proteomes" id="UP000199423"/>
    </source>
</evidence>
<accession>A0A1I7NH93</accession>
<dbReference type="Proteomes" id="UP000199423">
    <property type="component" value="Unassembled WGS sequence"/>
</dbReference>
<dbReference type="OrthoDB" id="5609383at2"/>
<organism evidence="1 2">
    <name type="scientific">Hyphomicrobium facile</name>
    <dbReference type="NCBI Taxonomy" id="51670"/>
    <lineage>
        <taxon>Bacteria</taxon>
        <taxon>Pseudomonadati</taxon>
        <taxon>Pseudomonadota</taxon>
        <taxon>Alphaproteobacteria</taxon>
        <taxon>Hyphomicrobiales</taxon>
        <taxon>Hyphomicrobiaceae</taxon>
        <taxon>Hyphomicrobium</taxon>
    </lineage>
</organism>
<dbReference type="EMBL" id="FPCH01000002">
    <property type="protein sequence ID" value="SFV34031.1"/>
    <property type="molecule type" value="Genomic_DNA"/>
</dbReference>
<dbReference type="RefSeq" id="WP_092867704.1">
    <property type="nucleotide sequence ID" value="NZ_FPCH01000002.1"/>
</dbReference>
<name>A0A1I7NH93_9HYPH</name>
<reference evidence="2" key="1">
    <citation type="submission" date="2016-10" db="EMBL/GenBank/DDBJ databases">
        <authorList>
            <person name="Varghese N."/>
            <person name="Submissions S."/>
        </authorList>
    </citation>
    <scope>NUCLEOTIDE SEQUENCE [LARGE SCALE GENOMIC DNA]</scope>
    <source>
        <strain evidence="2">DSM 1565</strain>
    </source>
</reference>
<dbReference type="AlphaFoldDB" id="A0A1I7NH93"/>
<gene>
    <name evidence="1" type="ORF">SAMN04488557_2192</name>
</gene>